<evidence type="ECO:0000256" key="3">
    <source>
        <dbReference type="ARBA" id="ARBA00022679"/>
    </source>
</evidence>
<evidence type="ECO:0000256" key="4">
    <source>
        <dbReference type="ARBA" id="ARBA00022755"/>
    </source>
</evidence>
<dbReference type="Gene3D" id="3.40.50.170">
    <property type="entry name" value="Formyl transferase, N-terminal domain"/>
    <property type="match status" value="1"/>
</dbReference>
<dbReference type="EMBL" id="SPHZ02000008">
    <property type="protein sequence ID" value="KAF0902098.1"/>
    <property type="molecule type" value="Genomic_DNA"/>
</dbReference>
<comment type="caution">
    <text evidence="6">The sequence shown here is derived from an EMBL/GenBank/DDBJ whole genome shotgun (WGS) entry which is preliminary data.</text>
</comment>
<organism evidence="6 7">
    <name type="scientific">Oryza meyeriana var. granulata</name>
    <dbReference type="NCBI Taxonomy" id="110450"/>
    <lineage>
        <taxon>Eukaryota</taxon>
        <taxon>Viridiplantae</taxon>
        <taxon>Streptophyta</taxon>
        <taxon>Embryophyta</taxon>
        <taxon>Tracheophyta</taxon>
        <taxon>Spermatophyta</taxon>
        <taxon>Magnoliopsida</taxon>
        <taxon>Liliopsida</taxon>
        <taxon>Poales</taxon>
        <taxon>Poaceae</taxon>
        <taxon>BOP clade</taxon>
        <taxon>Oryzoideae</taxon>
        <taxon>Oryzeae</taxon>
        <taxon>Oryzinae</taxon>
        <taxon>Oryza</taxon>
        <taxon>Oryza meyeriana</taxon>
    </lineage>
</organism>
<dbReference type="EC" id="2.1.2.2" evidence="2"/>
<evidence type="ECO:0000256" key="2">
    <source>
        <dbReference type="ARBA" id="ARBA00012254"/>
    </source>
</evidence>
<dbReference type="GO" id="GO:0004644">
    <property type="term" value="F:phosphoribosylglycinamide formyltransferase activity"/>
    <property type="evidence" value="ECO:0007669"/>
    <property type="project" value="UniProtKB-EC"/>
</dbReference>
<dbReference type="PANTHER" id="PTHR43369">
    <property type="entry name" value="PHOSPHORIBOSYLGLYCINAMIDE FORMYLTRANSFERASE"/>
    <property type="match status" value="1"/>
</dbReference>
<sequence>RRILAGRSGSFSPRLNLSTDSNSLFPMEAAIASTGSGLLRSSPKPPARQQRSARVVGFASQPQPRAVRCKRSTHPAARACAAAARAGAMGGSVGMERKRLAVFVSGGGSNFRAIHDAALGGKVNADVVALVTDKPGCGGAEHARGNGVPVVVFPKSKSAPAGVSTDELLNTLSSQCARTLFYKTSLSSVETILWANAICLRSQDFQAIDIFCEQGTQS</sequence>
<comment type="pathway">
    <text evidence="1">Purine metabolism; IMP biosynthesis via de novo pathway; N(2)-formyl-N(1)-(5-phospho-D-ribosyl)glycinamide from N(1)-(5-phospho-D-ribosyl)glycinamide (10-formyl THF route): step 1/1.</text>
</comment>
<keyword evidence="4" id="KW-0658">Purine biosynthesis</keyword>
<dbReference type="InterPro" id="IPR036477">
    <property type="entry name" value="Formyl_transf_N_sf"/>
</dbReference>
<evidence type="ECO:0000259" key="5">
    <source>
        <dbReference type="Pfam" id="PF00551"/>
    </source>
</evidence>
<dbReference type="Proteomes" id="UP000479710">
    <property type="component" value="Unassembled WGS sequence"/>
</dbReference>
<accession>A0A6G1CPQ3</accession>
<dbReference type="EMBL" id="SPHZ02000008">
    <property type="protein sequence ID" value="KAF0902099.1"/>
    <property type="molecule type" value="Genomic_DNA"/>
</dbReference>
<protein>
    <recommendedName>
        <fullName evidence="2">phosphoribosylglycinamide formyltransferase 1</fullName>
        <ecNumber evidence="2">2.1.2.2</ecNumber>
    </recommendedName>
</protein>
<dbReference type="EMBL" id="SPHZ02000008">
    <property type="protein sequence ID" value="KAF0902104.1"/>
    <property type="molecule type" value="Genomic_DNA"/>
</dbReference>
<evidence type="ECO:0000256" key="1">
    <source>
        <dbReference type="ARBA" id="ARBA00005054"/>
    </source>
</evidence>
<dbReference type="OrthoDB" id="2018833at2759"/>
<gene>
    <name evidence="6" type="ORF">E2562_012874</name>
</gene>
<dbReference type="GO" id="GO:0009507">
    <property type="term" value="C:chloroplast"/>
    <property type="evidence" value="ECO:0007669"/>
    <property type="project" value="TreeGrafter"/>
</dbReference>
<dbReference type="SUPFAM" id="SSF53328">
    <property type="entry name" value="Formyltransferase"/>
    <property type="match status" value="1"/>
</dbReference>
<keyword evidence="3" id="KW-0808">Transferase</keyword>
<feature type="non-terminal residue" evidence="6">
    <location>
        <position position="1"/>
    </location>
</feature>
<dbReference type="PANTHER" id="PTHR43369:SF2">
    <property type="entry name" value="PHOSPHORIBOSYLGLYCINAMIDE FORMYLTRANSFERASE"/>
    <property type="match status" value="1"/>
</dbReference>
<dbReference type="GO" id="GO:0006189">
    <property type="term" value="P:'de novo' IMP biosynthetic process"/>
    <property type="evidence" value="ECO:0007669"/>
    <property type="project" value="TreeGrafter"/>
</dbReference>
<evidence type="ECO:0000313" key="6">
    <source>
        <dbReference type="EMBL" id="KAF0902099.1"/>
    </source>
</evidence>
<feature type="domain" description="Formyl transferase N-terminal" evidence="5">
    <location>
        <begin position="98"/>
        <end position="173"/>
    </location>
</feature>
<dbReference type="InterPro" id="IPR002376">
    <property type="entry name" value="Formyl_transf_N"/>
</dbReference>
<reference evidence="6 7" key="1">
    <citation type="submission" date="2019-11" db="EMBL/GenBank/DDBJ databases">
        <title>Whole genome sequence of Oryza granulata.</title>
        <authorList>
            <person name="Li W."/>
        </authorList>
    </citation>
    <scope>NUCLEOTIDE SEQUENCE [LARGE SCALE GENOMIC DNA]</scope>
    <source>
        <strain evidence="7">cv. Menghai</strain>
        <tissue evidence="6">Leaf</tissue>
    </source>
</reference>
<keyword evidence="7" id="KW-1185">Reference proteome</keyword>
<evidence type="ECO:0000313" key="7">
    <source>
        <dbReference type="Proteomes" id="UP000479710"/>
    </source>
</evidence>
<dbReference type="AlphaFoldDB" id="A0A6G1CPQ3"/>
<name>A0A6G1CPQ3_9ORYZ</name>
<dbReference type="Pfam" id="PF00551">
    <property type="entry name" value="Formyl_trans_N"/>
    <property type="match status" value="1"/>
</dbReference>
<proteinExistence type="predicted"/>